<evidence type="ECO:0000259" key="5">
    <source>
        <dbReference type="Pfam" id="PF00296"/>
    </source>
</evidence>
<keyword evidence="1" id="KW-0285">Flavoprotein</keyword>
<accession>W4LIC6</accession>
<dbReference type="SUPFAM" id="SSF51679">
    <property type="entry name" value="Bacterial luciferase-like"/>
    <property type="match status" value="1"/>
</dbReference>
<evidence type="ECO:0000256" key="4">
    <source>
        <dbReference type="ARBA" id="ARBA00023033"/>
    </source>
</evidence>
<dbReference type="AlphaFoldDB" id="W4LIC6"/>
<dbReference type="InterPro" id="IPR050172">
    <property type="entry name" value="SsuD_RutA_monooxygenase"/>
</dbReference>
<dbReference type="PANTHER" id="PTHR42847:SF4">
    <property type="entry name" value="ALKANESULFONATE MONOOXYGENASE-RELATED"/>
    <property type="match status" value="1"/>
</dbReference>
<dbReference type="InterPro" id="IPR036661">
    <property type="entry name" value="Luciferase-like_sf"/>
</dbReference>
<keyword evidence="4" id="KW-0503">Monooxygenase</keyword>
<keyword evidence="7" id="KW-1185">Reference proteome</keyword>
<proteinExistence type="predicted"/>
<dbReference type="InterPro" id="IPR011251">
    <property type="entry name" value="Luciferase-like_dom"/>
</dbReference>
<feature type="domain" description="Luciferase-like" evidence="5">
    <location>
        <begin position="12"/>
        <end position="344"/>
    </location>
</feature>
<evidence type="ECO:0000256" key="3">
    <source>
        <dbReference type="ARBA" id="ARBA00023002"/>
    </source>
</evidence>
<reference evidence="6 7" key="1">
    <citation type="journal article" date="2014" name="Nature">
        <title>An environmental bacterial taxon with a large and distinct metabolic repertoire.</title>
        <authorList>
            <person name="Wilson M.C."/>
            <person name="Mori T."/>
            <person name="Ruckert C."/>
            <person name="Uria A.R."/>
            <person name="Helf M.J."/>
            <person name="Takada K."/>
            <person name="Gernert C."/>
            <person name="Steffens U.A."/>
            <person name="Heycke N."/>
            <person name="Schmitt S."/>
            <person name="Rinke C."/>
            <person name="Helfrich E.J."/>
            <person name="Brachmann A.O."/>
            <person name="Gurgui C."/>
            <person name="Wakimoto T."/>
            <person name="Kracht M."/>
            <person name="Crusemann M."/>
            <person name="Hentschel U."/>
            <person name="Abe I."/>
            <person name="Matsunaga S."/>
            <person name="Kalinowski J."/>
            <person name="Takeyama H."/>
            <person name="Piel J."/>
        </authorList>
    </citation>
    <scope>NUCLEOTIDE SEQUENCE [LARGE SCALE GENOMIC DNA]</scope>
    <source>
        <strain evidence="7">TSY1</strain>
    </source>
</reference>
<evidence type="ECO:0000256" key="1">
    <source>
        <dbReference type="ARBA" id="ARBA00022630"/>
    </source>
</evidence>
<keyword evidence="2" id="KW-0288">FMN</keyword>
<dbReference type="Proteomes" id="UP000019141">
    <property type="component" value="Unassembled WGS sequence"/>
</dbReference>
<evidence type="ECO:0000313" key="7">
    <source>
        <dbReference type="Proteomes" id="UP000019141"/>
    </source>
</evidence>
<sequence>MIQARRSGDETMRIGLFYPHTPTPHIHSERVAQRLPDVLDMNVHRDVISACEAGGFDFVFSYDTSWTGHLGPDGSVSPRSVALMSPMLMMALAAMSSRIALVSTMHVGLLHPVIVARIGANLDALSGGRWALNIVAGAGGAHELISDVAEQGDHDERYARASEAMEIITHLWSGEAIDFLGDYYRVKGVMVQPRPVQRPHPALVSAGASPAGIRLAARWSNWHFMPGRMAAADARARLDELDQALVEAGRPPQSIRSLRHVSILVRDSADEAQEATEALLSEVDLTDGLRRYMSGSGGFSKTYDAIYEKYDQDDDAVRLVGLSSGALVNHGSPEQVAEGLKQLYDDQDCRGVALTFPLWQPEEIKRFTDHVLPILERMGIWKSPIRHGWRW</sequence>
<dbReference type="Gene3D" id="3.20.20.30">
    <property type="entry name" value="Luciferase-like domain"/>
    <property type="match status" value="1"/>
</dbReference>
<evidence type="ECO:0000313" key="6">
    <source>
        <dbReference type="EMBL" id="ETW97669.1"/>
    </source>
</evidence>
<dbReference type="GO" id="GO:0008726">
    <property type="term" value="F:alkanesulfonate monooxygenase activity"/>
    <property type="evidence" value="ECO:0007669"/>
    <property type="project" value="TreeGrafter"/>
</dbReference>
<protein>
    <recommendedName>
        <fullName evidence="5">Luciferase-like domain-containing protein</fullName>
    </recommendedName>
</protein>
<keyword evidence="3" id="KW-0560">Oxidoreductase</keyword>
<dbReference type="Pfam" id="PF00296">
    <property type="entry name" value="Bac_luciferase"/>
    <property type="match status" value="1"/>
</dbReference>
<comment type="caution">
    <text evidence="6">The sequence shown here is derived from an EMBL/GenBank/DDBJ whole genome shotgun (WGS) entry which is preliminary data.</text>
</comment>
<dbReference type="HOGENOM" id="CLU_022256_1_2_7"/>
<dbReference type="PANTHER" id="PTHR42847">
    <property type="entry name" value="ALKANESULFONATE MONOOXYGENASE"/>
    <property type="match status" value="1"/>
</dbReference>
<gene>
    <name evidence="6" type="ORF">ETSY1_21775</name>
</gene>
<organism evidence="6 7">
    <name type="scientific">Entotheonella factor</name>
    <dbReference type="NCBI Taxonomy" id="1429438"/>
    <lineage>
        <taxon>Bacteria</taxon>
        <taxon>Pseudomonadati</taxon>
        <taxon>Nitrospinota/Tectimicrobiota group</taxon>
        <taxon>Candidatus Tectimicrobiota</taxon>
        <taxon>Candidatus Entotheonellia</taxon>
        <taxon>Candidatus Entotheonellales</taxon>
        <taxon>Candidatus Entotheonellaceae</taxon>
        <taxon>Candidatus Entotheonella</taxon>
    </lineage>
</organism>
<dbReference type="EMBL" id="AZHW01000636">
    <property type="protein sequence ID" value="ETW97669.1"/>
    <property type="molecule type" value="Genomic_DNA"/>
</dbReference>
<evidence type="ECO:0000256" key="2">
    <source>
        <dbReference type="ARBA" id="ARBA00022643"/>
    </source>
</evidence>
<name>W4LIC6_ENTF1</name>
<dbReference type="GO" id="GO:0046306">
    <property type="term" value="P:alkanesulfonate catabolic process"/>
    <property type="evidence" value="ECO:0007669"/>
    <property type="project" value="TreeGrafter"/>
</dbReference>